<dbReference type="Gene3D" id="3.40.190.10">
    <property type="entry name" value="Periplasmic binding protein-like II"/>
    <property type="match status" value="2"/>
</dbReference>
<gene>
    <name evidence="2" type="ORF">LPT13_05370</name>
</gene>
<sequence length="339" mass="37097">MRNALVQAAVAKRLLILLLGALVAGLMVFMPGCSSSSNENTVVIYSSAEGMRNEAIMAALHEEFPQYDIRLHYLPTGNNAARLKTEGKDSEADIVFDLEGGYTRQVSDSLASLSGVDMSIYAEDLIDATGKSVPFARESACIAVNDEILKEKGLPVPQSYEDLLDPQYKGLICMANPKTSGTAYNFLKSLVNAYGEEGALAYFDKLAENIYQFTASGSGPINALVQGEAAIGLGLTFQAVTEINQGVPLSIHIFEEGSPWDVYCIGVIEGKQHKQAVMDVFNWLATEGVKLDNANFSADQVLRDFKGEIENYPSDIVYADMEGIMDLEEKERLLKEWKY</sequence>
<protein>
    <submittedName>
        <fullName evidence="2">Extracellular solute-binding protein</fullName>
    </submittedName>
</protein>
<dbReference type="EMBL" id="JAJMLW010000002">
    <property type="protein sequence ID" value="MCI2241784.1"/>
    <property type="molecule type" value="Genomic_DNA"/>
</dbReference>
<name>A0ABS9WFZ2_9ACTN</name>
<dbReference type="PIRSF" id="PIRSF002825">
    <property type="entry name" value="CfbpA"/>
    <property type="match status" value="1"/>
</dbReference>
<accession>A0ABS9WFZ2</accession>
<dbReference type="PANTHER" id="PTHR30006:SF2">
    <property type="entry name" value="ABC TRANSPORTER SUBSTRATE-BINDING PROTEIN"/>
    <property type="match status" value="1"/>
</dbReference>
<keyword evidence="1" id="KW-0732">Signal</keyword>
<dbReference type="RefSeq" id="WP_242164366.1">
    <property type="nucleotide sequence ID" value="NZ_JAJMLW010000002.1"/>
</dbReference>
<keyword evidence="3" id="KW-1185">Reference proteome</keyword>
<evidence type="ECO:0000256" key="1">
    <source>
        <dbReference type="ARBA" id="ARBA00022729"/>
    </source>
</evidence>
<organism evidence="2 3">
    <name type="scientific">Adlercreutzia faecimuris</name>
    <dbReference type="NCBI Taxonomy" id="2897341"/>
    <lineage>
        <taxon>Bacteria</taxon>
        <taxon>Bacillati</taxon>
        <taxon>Actinomycetota</taxon>
        <taxon>Coriobacteriia</taxon>
        <taxon>Eggerthellales</taxon>
        <taxon>Eggerthellaceae</taxon>
        <taxon>Adlercreutzia</taxon>
    </lineage>
</organism>
<dbReference type="PANTHER" id="PTHR30006">
    <property type="entry name" value="THIAMINE-BINDING PERIPLASMIC PROTEIN-RELATED"/>
    <property type="match status" value="1"/>
</dbReference>
<proteinExistence type="predicted"/>
<comment type="caution">
    <text evidence="2">The sequence shown here is derived from an EMBL/GenBank/DDBJ whole genome shotgun (WGS) entry which is preliminary data.</text>
</comment>
<evidence type="ECO:0000313" key="2">
    <source>
        <dbReference type="EMBL" id="MCI2241784.1"/>
    </source>
</evidence>
<reference evidence="2" key="1">
    <citation type="submission" date="2021-11" db="EMBL/GenBank/DDBJ databases">
        <title>A Novel Adlercreutzia Species, isolated from a Allomyrina dichotoma larva feces.</title>
        <authorList>
            <person name="Suh M.K."/>
        </authorList>
    </citation>
    <scope>NUCLEOTIDE SEQUENCE</scope>
    <source>
        <strain evidence="2">JBNU-10</strain>
    </source>
</reference>
<dbReference type="SUPFAM" id="SSF53850">
    <property type="entry name" value="Periplasmic binding protein-like II"/>
    <property type="match status" value="1"/>
</dbReference>
<dbReference type="Proteomes" id="UP001430755">
    <property type="component" value="Unassembled WGS sequence"/>
</dbReference>
<dbReference type="InterPro" id="IPR026045">
    <property type="entry name" value="Ferric-bd"/>
</dbReference>
<dbReference type="Pfam" id="PF13343">
    <property type="entry name" value="SBP_bac_6"/>
    <property type="match status" value="1"/>
</dbReference>
<evidence type="ECO:0000313" key="3">
    <source>
        <dbReference type="Proteomes" id="UP001430755"/>
    </source>
</evidence>